<evidence type="ECO:0000259" key="2">
    <source>
        <dbReference type="Pfam" id="PF11799"/>
    </source>
</evidence>
<dbReference type="Pfam" id="PF11799">
    <property type="entry name" value="IMS_C"/>
    <property type="match status" value="1"/>
</dbReference>
<sequence>MAELEAATAERWLGKASGARLHALARLRDPRPVETAKRHGSIGSQRALGERSYTGDELGLMVTQIVDGLAKRLRDRGSSCATVVLRLRYRDFTKATRSRTLTSPTDRTDVLLGVTQSLARRRGSRHRSPRRHPHRSLARTTVQRRHGSVRASD</sequence>
<gene>
    <name evidence="3" type="ORF">GCM10025876_03550</name>
</gene>
<dbReference type="EMBL" id="BSUN01000001">
    <property type="protein sequence ID" value="GMA34151.1"/>
    <property type="molecule type" value="Genomic_DNA"/>
</dbReference>
<dbReference type="InterPro" id="IPR036775">
    <property type="entry name" value="DNA_pol_Y-fam_lit_finger_sf"/>
</dbReference>
<feature type="region of interest" description="Disordered" evidence="1">
    <location>
        <begin position="118"/>
        <end position="153"/>
    </location>
</feature>
<dbReference type="SUPFAM" id="SSF100879">
    <property type="entry name" value="Lesion bypass DNA polymerase (Y-family), little finger domain"/>
    <property type="match status" value="1"/>
</dbReference>
<protein>
    <recommendedName>
        <fullName evidence="2">DNA polymerase Y-family little finger domain-containing protein</fullName>
    </recommendedName>
</protein>
<accession>A0ABQ6I8W9</accession>
<feature type="compositionally biased region" description="Basic residues" evidence="1">
    <location>
        <begin position="119"/>
        <end position="153"/>
    </location>
</feature>
<keyword evidence="4" id="KW-1185">Reference proteome</keyword>
<evidence type="ECO:0000313" key="3">
    <source>
        <dbReference type="EMBL" id="GMA34151.1"/>
    </source>
</evidence>
<organism evidence="3 4">
    <name type="scientific">Demequina litorisediminis</name>
    <dbReference type="NCBI Taxonomy" id="1849022"/>
    <lineage>
        <taxon>Bacteria</taxon>
        <taxon>Bacillati</taxon>
        <taxon>Actinomycetota</taxon>
        <taxon>Actinomycetes</taxon>
        <taxon>Micrococcales</taxon>
        <taxon>Demequinaceae</taxon>
        <taxon>Demequina</taxon>
    </lineage>
</organism>
<dbReference type="InterPro" id="IPR017961">
    <property type="entry name" value="DNA_pol_Y-fam_little_finger"/>
</dbReference>
<dbReference type="Gene3D" id="3.30.1490.100">
    <property type="entry name" value="DNA polymerase, Y-family, little finger domain"/>
    <property type="match status" value="1"/>
</dbReference>
<comment type="caution">
    <text evidence="3">The sequence shown here is derived from an EMBL/GenBank/DDBJ whole genome shotgun (WGS) entry which is preliminary data.</text>
</comment>
<reference evidence="4" key="1">
    <citation type="journal article" date="2019" name="Int. J. Syst. Evol. Microbiol.">
        <title>The Global Catalogue of Microorganisms (GCM) 10K type strain sequencing project: providing services to taxonomists for standard genome sequencing and annotation.</title>
        <authorList>
            <consortium name="The Broad Institute Genomics Platform"/>
            <consortium name="The Broad Institute Genome Sequencing Center for Infectious Disease"/>
            <person name="Wu L."/>
            <person name="Ma J."/>
        </authorList>
    </citation>
    <scope>NUCLEOTIDE SEQUENCE [LARGE SCALE GENOMIC DNA]</scope>
    <source>
        <strain evidence="4">NBRC 112299</strain>
    </source>
</reference>
<evidence type="ECO:0000313" key="4">
    <source>
        <dbReference type="Proteomes" id="UP001157125"/>
    </source>
</evidence>
<dbReference type="Proteomes" id="UP001157125">
    <property type="component" value="Unassembled WGS sequence"/>
</dbReference>
<evidence type="ECO:0000256" key="1">
    <source>
        <dbReference type="SAM" id="MobiDB-lite"/>
    </source>
</evidence>
<feature type="domain" description="DNA polymerase Y-family little finger" evidence="2">
    <location>
        <begin position="41"/>
        <end position="122"/>
    </location>
</feature>
<proteinExistence type="predicted"/>
<name>A0ABQ6I8W9_9MICO</name>